<evidence type="ECO:0000313" key="2">
    <source>
        <dbReference type="EMBL" id="SOD64025.1"/>
    </source>
</evidence>
<keyword evidence="3" id="KW-1185">Reference proteome</keyword>
<dbReference type="GO" id="GO:0003677">
    <property type="term" value="F:DNA binding"/>
    <property type="evidence" value="ECO:0007669"/>
    <property type="project" value="InterPro"/>
</dbReference>
<organism evidence="2 3">
    <name type="scientific">Streptomyces zhaozhouensis</name>
    <dbReference type="NCBI Taxonomy" id="1300267"/>
    <lineage>
        <taxon>Bacteria</taxon>
        <taxon>Bacillati</taxon>
        <taxon>Actinomycetota</taxon>
        <taxon>Actinomycetes</taxon>
        <taxon>Kitasatosporales</taxon>
        <taxon>Streptomycetaceae</taxon>
        <taxon>Streptomyces</taxon>
    </lineage>
</organism>
<dbReference type="Pfam" id="PF19054">
    <property type="entry name" value="DUF5753"/>
    <property type="match status" value="1"/>
</dbReference>
<dbReference type="InterPro" id="IPR043917">
    <property type="entry name" value="DUF5753"/>
</dbReference>
<dbReference type="SUPFAM" id="SSF47413">
    <property type="entry name" value="lambda repressor-like DNA-binding domains"/>
    <property type="match status" value="1"/>
</dbReference>
<dbReference type="InterPro" id="IPR010982">
    <property type="entry name" value="Lambda_DNA-bd_dom_sf"/>
</dbReference>
<dbReference type="Proteomes" id="UP000219072">
    <property type="component" value="Unassembled WGS sequence"/>
</dbReference>
<name>A0A286DZE5_9ACTN</name>
<reference evidence="2 3" key="1">
    <citation type="submission" date="2017-09" db="EMBL/GenBank/DDBJ databases">
        <authorList>
            <person name="Ehlers B."/>
            <person name="Leendertz F.H."/>
        </authorList>
    </citation>
    <scope>NUCLEOTIDE SEQUENCE [LARGE SCALE GENOMIC DNA]</scope>
    <source>
        <strain evidence="2 3">CGMCC 4.7095</strain>
    </source>
</reference>
<dbReference type="EMBL" id="OCNE01000014">
    <property type="protein sequence ID" value="SOD64025.1"/>
    <property type="molecule type" value="Genomic_DNA"/>
</dbReference>
<gene>
    <name evidence="2" type="ORF">SAMN06297387_1144</name>
</gene>
<dbReference type="RefSeq" id="WP_141514625.1">
    <property type="nucleotide sequence ID" value="NZ_OCNE01000014.1"/>
</dbReference>
<dbReference type="Pfam" id="PF13560">
    <property type="entry name" value="HTH_31"/>
    <property type="match status" value="1"/>
</dbReference>
<protein>
    <submittedName>
        <fullName evidence="2">Helix-turn-helix domain-containing protein</fullName>
    </submittedName>
</protein>
<accession>A0A286DZE5</accession>
<evidence type="ECO:0000313" key="3">
    <source>
        <dbReference type="Proteomes" id="UP000219072"/>
    </source>
</evidence>
<feature type="domain" description="DUF5753" evidence="1">
    <location>
        <begin position="97"/>
        <end position="258"/>
    </location>
</feature>
<dbReference type="AlphaFoldDB" id="A0A286DZE5"/>
<sequence length="284" mass="31270">MTGQALPAGATVVGMYMEAVREARGVTTADAVRFLSTTHRTLTRMESGWTRFRESDVKRLLLAYGVPCKACMSDLLSLLTLSSDLFQITDRGAGWLTRLKACHRKADSIRHFTGMRIPTGLRTPEYDRHLKPSPDLPTHEEHVTVAEAGSRMITLFLDEAVLHRRVVPPDAMAEQFRALNASASNGALRLRVVPFTAGPIVPLTALTELTFTTHQLYAQETAGIHYSLGGPLTRSATLWFDALDRAALSPEESHQQITHATNHFTALAERSPRGGGRGWQPSML</sequence>
<proteinExistence type="predicted"/>
<dbReference type="OrthoDB" id="4285266at2"/>
<evidence type="ECO:0000259" key="1">
    <source>
        <dbReference type="Pfam" id="PF19054"/>
    </source>
</evidence>